<keyword evidence="1" id="KW-0175">Coiled coil</keyword>
<keyword evidence="4" id="KW-1185">Reference proteome</keyword>
<dbReference type="AlphaFoldDB" id="A0AAV0W4H4"/>
<proteinExistence type="predicted"/>
<evidence type="ECO:0000313" key="3">
    <source>
        <dbReference type="EMBL" id="CAI6350753.1"/>
    </source>
</evidence>
<dbReference type="Pfam" id="PF16064">
    <property type="entry name" value="DUF4806"/>
    <property type="match status" value="1"/>
</dbReference>
<reference evidence="3 4" key="1">
    <citation type="submission" date="2023-01" db="EMBL/GenBank/DDBJ databases">
        <authorList>
            <person name="Whitehead M."/>
        </authorList>
    </citation>
    <scope>NUCLEOTIDE SEQUENCE [LARGE SCALE GENOMIC DNA]</scope>
</reference>
<organism evidence="3 4">
    <name type="scientific">Macrosiphum euphorbiae</name>
    <name type="common">potato aphid</name>
    <dbReference type="NCBI Taxonomy" id="13131"/>
    <lineage>
        <taxon>Eukaryota</taxon>
        <taxon>Metazoa</taxon>
        <taxon>Ecdysozoa</taxon>
        <taxon>Arthropoda</taxon>
        <taxon>Hexapoda</taxon>
        <taxon>Insecta</taxon>
        <taxon>Pterygota</taxon>
        <taxon>Neoptera</taxon>
        <taxon>Paraneoptera</taxon>
        <taxon>Hemiptera</taxon>
        <taxon>Sternorrhyncha</taxon>
        <taxon>Aphidomorpha</taxon>
        <taxon>Aphidoidea</taxon>
        <taxon>Aphididae</taxon>
        <taxon>Macrosiphini</taxon>
        <taxon>Macrosiphum</taxon>
    </lineage>
</organism>
<feature type="coiled-coil region" evidence="1">
    <location>
        <begin position="299"/>
        <end position="326"/>
    </location>
</feature>
<protein>
    <recommendedName>
        <fullName evidence="2">DUF4806 domain-containing protein</fullName>
    </recommendedName>
</protein>
<dbReference type="PANTHER" id="PTHR34153">
    <property type="entry name" value="SI:CH211-262H13.3-RELATED-RELATED"/>
    <property type="match status" value="1"/>
</dbReference>
<name>A0AAV0W4H4_9HEMI</name>
<dbReference type="InterPro" id="IPR032071">
    <property type="entry name" value="DUF4806"/>
</dbReference>
<sequence>MTYHVIIFTKENSVEAVPSHWLSRDGKTCAWPKRHLDTTRQIEKKTQPNTLDYTWFEIRVLSNSISSLKEAKEKAKIATFTSDLSSLEEDKKTRNIRRKKIDDDDDDDDDRDFSYSKIKTKKHFKTKQDKILSPPKFIETGIAGDSNDSDSGSDNILFSNFKRSSVAKNRASVSTTASLTSPSLKWNVDDIGLLNSNKTIKKKLDFESISLHSTSPQKDADLHHDNINVDNFSIHYKDGIDNMNGNLKNDCPKKLNVEDKHLNNSITHFSTPSSSVSISNNSTVQTEMLCILKNLTRTLTNLKYEVRTMSTKIERLENVITDQQKNQNNSSTKNNYYPVDENFYKFPLTSLDELTVFEEKIMDKDFRQKMITFLVRLERTTVSDMTRQIMSKLFHNNLLSKFSYSGQKKKMIFSSLNSCALIFETIRTVKSHQNCIDQEILKPMKFFMANAKFREEKKLSKNINIIS</sequence>
<evidence type="ECO:0000259" key="2">
    <source>
        <dbReference type="Pfam" id="PF16064"/>
    </source>
</evidence>
<evidence type="ECO:0000313" key="4">
    <source>
        <dbReference type="Proteomes" id="UP001160148"/>
    </source>
</evidence>
<accession>A0AAV0W4H4</accession>
<feature type="domain" description="DUF4806" evidence="2">
    <location>
        <begin position="342"/>
        <end position="411"/>
    </location>
</feature>
<dbReference type="Proteomes" id="UP001160148">
    <property type="component" value="Unassembled WGS sequence"/>
</dbReference>
<dbReference type="PANTHER" id="PTHR34153:SF2">
    <property type="entry name" value="SI:CH211-262H13.3-RELATED"/>
    <property type="match status" value="1"/>
</dbReference>
<dbReference type="EMBL" id="CARXXK010000001">
    <property type="protein sequence ID" value="CAI6350753.1"/>
    <property type="molecule type" value="Genomic_DNA"/>
</dbReference>
<evidence type="ECO:0000256" key="1">
    <source>
        <dbReference type="SAM" id="Coils"/>
    </source>
</evidence>
<comment type="caution">
    <text evidence="3">The sequence shown here is derived from an EMBL/GenBank/DDBJ whole genome shotgun (WGS) entry which is preliminary data.</text>
</comment>
<gene>
    <name evidence="3" type="ORF">MEUPH1_LOCUS7180</name>
</gene>